<accession>A0AA38FY52</accession>
<sequence length="51" mass="5845">IREHRKRPLEYLGFKEENITQGKSVNNIEVPPIIVESKIPQALEELGESSK</sequence>
<keyword evidence="2" id="KW-1185">Reference proteome</keyword>
<organism evidence="1 2">
    <name type="scientific">Taxus chinensis</name>
    <name type="common">Chinese yew</name>
    <name type="synonym">Taxus wallichiana var. chinensis</name>
    <dbReference type="NCBI Taxonomy" id="29808"/>
    <lineage>
        <taxon>Eukaryota</taxon>
        <taxon>Viridiplantae</taxon>
        <taxon>Streptophyta</taxon>
        <taxon>Embryophyta</taxon>
        <taxon>Tracheophyta</taxon>
        <taxon>Spermatophyta</taxon>
        <taxon>Pinopsida</taxon>
        <taxon>Pinidae</taxon>
        <taxon>Conifers II</taxon>
        <taxon>Cupressales</taxon>
        <taxon>Taxaceae</taxon>
        <taxon>Taxus</taxon>
    </lineage>
</organism>
<feature type="non-terminal residue" evidence="1">
    <location>
        <position position="1"/>
    </location>
</feature>
<evidence type="ECO:0000313" key="2">
    <source>
        <dbReference type="Proteomes" id="UP000824469"/>
    </source>
</evidence>
<dbReference type="Proteomes" id="UP000824469">
    <property type="component" value="Unassembled WGS sequence"/>
</dbReference>
<dbReference type="EMBL" id="JAHRHJ020000006">
    <property type="protein sequence ID" value="KAH9312475.1"/>
    <property type="molecule type" value="Genomic_DNA"/>
</dbReference>
<dbReference type="AlphaFoldDB" id="A0AA38FY52"/>
<protein>
    <submittedName>
        <fullName evidence="1">Uncharacterized protein</fullName>
    </submittedName>
</protein>
<proteinExistence type="predicted"/>
<evidence type="ECO:0000313" key="1">
    <source>
        <dbReference type="EMBL" id="KAH9312475.1"/>
    </source>
</evidence>
<name>A0AA38FY52_TAXCH</name>
<feature type="non-terminal residue" evidence="1">
    <location>
        <position position="51"/>
    </location>
</feature>
<comment type="caution">
    <text evidence="1">The sequence shown here is derived from an EMBL/GenBank/DDBJ whole genome shotgun (WGS) entry which is preliminary data.</text>
</comment>
<reference evidence="1 2" key="1">
    <citation type="journal article" date="2021" name="Nat. Plants">
        <title>The Taxus genome provides insights into paclitaxel biosynthesis.</title>
        <authorList>
            <person name="Xiong X."/>
            <person name="Gou J."/>
            <person name="Liao Q."/>
            <person name="Li Y."/>
            <person name="Zhou Q."/>
            <person name="Bi G."/>
            <person name="Li C."/>
            <person name="Du R."/>
            <person name="Wang X."/>
            <person name="Sun T."/>
            <person name="Guo L."/>
            <person name="Liang H."/>
            <person name="Lu P."/>
            <person name="Wu Y."/>
            <person name="Zhang Z."/>
            <person name="Ro D.K."/>
            <person name="Shang Y."/>
            <person name="Huang S."/>
            <person name="Yan J."/>
        </authorList>
    </citation>
    <scope>NUCLEOTIDE SEQUENCE [LARGE SCALE GENOMIC DNA]</scope>
    <source>
        <strain evidence="1">Ta-2019</strain>
    </source>
</reference>
<gene>
    <name evidence="1" type="ORF">KI387_027510</name>
</gene>